<name>A0A4Y7T372_COPMI</name>
<keyword evidence="3" id="KW-1185">Reference proteome</keyword>
<sequence>MGLGWQRYANSSILPWVMYPSRRQSHIPSSSAPTPHEESNKTKESYRKHGPIRSSDPKSNGAQLLLGVIKGAQRGSNRIFESTTRKGTTSTIDGEVGVTEGRRLFSRSVWLPH</sequence>
<organism evidence="2 3">
    <name type="scientific">Coprinellus micaceus</name>
    <name type="common">Glistening ink-cap mushroom</name>
    <name type="synonym">Coprinus micaceus</name>
    <dbReference type="NCBI Taxonomy" id="71717"/>
    <lineage>
        <taxon>Eukaryota</taxon>
        <taxon>Fungi</taxon>
        <taxon>Dikarya</taxon>
        <taxon>Basidiomycota</taxon>
        <taxon>Agaricomycotina</taxon>
        <taxon>Agaricomycetes</taxon>
        <taxon>Agaricomycetidae</taxon>
        <taxon>Agaricales</taxon>
        <taxon>Agaricineae</taxon>
        <taxon>Psathyrellaceae</taxon>
        <taxon>Coprinellus</taxon>
    </lineage>
</organism>
<dbReference type="Proteomes" id="UP000298030">
    <property type="component" value="Unassembled WGS sequence"/>
</dbReference>
<evidence type="ECO:0000256" key="1">
    <source>
        <dbReference type="SAM" id="MobiDB-lite"/>
    </source>
</evidence>
<protein>
    <submittedName>
        <fullName evidence="2">Uncharacterized protein</fullName>
    </submittedName>
</protein>
<feature type="compositionally biased region" description="Basic and acidic residues" evidence="1">
    <location>
        <begin position="35"/>
        <end position="47"/>
    </location>
</feature>
<accession>A0A4Y7T372</accession>
<gene>
    <name evidence="2" type="ORF">FA13DRAFT_1735413</name>
</gene>
<evidence type="ECO:0000313" key="3">
    <source>
        <dbReference type="Proteomes" id="UP000298030"/>
    </source>
</evidence>
<feature type="region of interest" description="Disordered" evidence="1">
    <location>
        <begin position="23"/>
        <end position="61"/>
    </location>
</feature>
<proteinExistence type="predicted"/>
<dbReference type="EMBL" id="QPFP01000031">
    <property type="protein sequence ID" value="TEB28580.1"/>
    <property type="molecule type" value="Genomic_DNA"/>
</dbReference>
<evidence type="ECO:0000313" key="2">
    <source>
        <dbReference type="EMBL" id="TEB28580.1"/>
    </source>
</evidence>
<reference evidence="2 3" key="1">
    <citation type="journal article" date="2019" name="Nat. Ecol. Evol.">
        <title>Megaphylogeny resolves global patterns of mushroom evolution.</title>
        <authorList>
            <person name="Varga T."/>
            <person name="Krizsan K."/>
            <person name="Foldi C."/>
            <person name="Dima B."/>
            <person name="Sanchez-Garcia M."/>
            <person name="Sanchez-Ramirez S."/>
            <person name="Szollosi G.J."/>
            <person name="Szarkandi J.G."/>
            <person name="Papp V."/>
            <person name="Albert L."/>
            <person name="Andreopoulos W."/>
            <person name="Angelini C."/>
            <person name="Antonin V."/>
            <person name="Barry K.W."/>
            <person name="Bougher N.L."/>
            <person name="Buchanan P."/>
            <person name="Buyck B."/>
            <person name="Bense V."/>
            <person name="Catcheside P."/>
            <person name="Chovatia M."/>
            <person name="Cooper J."/>
            <person name="Damon W."/>
            <person name="Desjardin D."/>
            <person name="Finy P."/>
            <person name="Geml J."/>
            <person name="Haridas S."/>
            <person name="Hughes K."/>
            <person name="Justo A."/>
            <person name="Karasinski D."/>
            <person name="Kautmanova I."/>
            <person name="Kiss B."/>
            <person name="Kocsube S."/>
            <person name="Kotiranta H."/>
            <person name="LaButti K.M."/>
            <person name="Lechner B.E."/>
            <person name="Liimatainen K."/>
            <person name="Lipzen A."/>
            <person name="Lukacs Z."/>
            <person name="Mihaltcheva S."/>
            <person name="Morgado L.N."/>
            <person name="Niskanen T."/>
            <person name="Noordeloos M.E."/>
            <person name="Ohm R.A."/>
            <person name="Ortiz-Santana B."/>
            <person name="Ovrebo C."/>
            <person name="Racz N."/>
            <person name="Riley R."/>
            <person name="Savchenko A."/>
            <person name="Shiryaev A."/>
            <person name="Soop K."/>
            <person name="Spirin V."/>
            <person name="Szebenyi C."/>
            <person name="Tomsovsky M."/>
            <person name="Tulloss R.E."/>
            <person name="Uehling J."/>
            <person name="Grigoriev I.V."/>
            <person name="Vagvolgyi C."/>
            <person name="Papp T."/>
            <person name="Martin F.M."/>
            <person name="Miettinen O."/>
            <person name="Hibbett D.S."/>
            <person name="Nagy L.G."/>
        </authorList>
    </citation>
    <scope>NUCLEOTIDE SEQUENCE [LARGE SCALE GENOMIC DNA]</scope>
    <source>
        <strain evidence="2 3">FP101781</strain>
    </source>
</reference>
<dbReference type="AlphaFoldDB" id="A0A4Y7T372"/>
<comment type="caution">
    <text evidence="2">The sequence shown here is derived from an EMBL/GenBank/DDBJ whole genome shotgun (WGS) entry which is preliminary data.</text>
</comment>